<dbReference type="PANTHER" id="PTHR11803">
    <property type="entry name" value="2-IMINOBUTANOATE/2-IMINOPROPANOATE DEAMINASE RIDA"/>
    <property type="match status" value="1"/>
</dbReference>
<accession>A0ABQ4B5G2</accession>
<dbReference type="CDD" id="cd00448">
    <property type="entry name" value="YjgF_YER057c_UK114_family"/>
    <property type="match status" value="1"/>
</dbReference>
<dbReference type="SUPFAM" id="SSF55298">
    <property type="entry name" value="YjgF-like"/>
    <property type="match status" value="1"/>
</dbReference>
<comment type="caution">
    <text evidence="2">The sequence shown here is derived from an EMBL/GenBank/DDBJ whole genome shotgun (WGS) entry which is preliminary data.</text>
</comment>
<dbReference type="EMBL" id="BOMS01000026">
    <property type="protein sequence ID" value="GIE65886.1"/>
    <property type="molecule type" value="Genomic_DNA"/>
</dbReference>
<evidence type="ECO:0000256" key="1">
    <source>
        <dbReference type="ARBA" id="ARBA00010552"/>
    </source>
</evidence>
<protein>
    <recommendedName>
        <fullName evidence="4">RidA family protein</fullName>
    </recommendedName>
</protein>
<sequence length="140" mass="14670">MQALQRVNPTSAPAPKGKYSQLTIVAAGTRTATFAGQIATDASAGAAEQTRLVFAAIGELLASQGATPSDLIKLTTFVVGRDSLAEFNTARDKVYHEWFPEGDFPANTLVLVAGLAIESSLVEIEGSFVCQESGGQRRPG</sequence>
<evidence type="ECO:0000313" key="3">
    <source>
        <dbReference type="Proteomes" id="UP000624709"/>
    </source>
</evidence>
<reference evidence="2 3" key="1">
    <citation type="submission" date="2021-01" db="EMBL/GenBank/DDBJ databases">
        <title>Whole genome shotgun sequence of Actinoplanes palleronii NBRC 14916.</title>
        <authorList>
            <person name="Komaki H."/>
            <person name="Tamura T."/>
        </authorList>
    </citation>
    <scope>NUCLEOTIDE SEQUENCE [LARGE SCALE GENOMIC DNA]</scope>
    <source>
        <strain evidence="2 3">NBRC 14916</strain>
    </source>
</reference>
<name>A0ABQ4B5G2_9ACTN</name>
<dbReference type="InterPro" id="IPR006175">
    <property type="entry name" value="YjgF/YER057c/UK114"/>
</dbReference>
<gene>
    <name evidence="2" type="ORF">Apa02nite_019940</name>
</gene>
<dbReference type="Pfam" id="PF01042">
    <property type="entry name" value="Ribonuc_L-PSP"/>
    <property type="match status" value="1"/>
</dbReference>
<dbReference type="PANTHER" id="PTHR11803:SF58">
    <property type="entry name" value="PROTEIN HMF1-RELATED"/>
    <property type="match status" value="1"/>
</dbReference>
<dbReference type="InterPro" id="IPR035959">
    <property type="entry name" value="RutC-like_sf"/>
</dbReference>
<organism evidence="2 3">
    <name type="scientific">Actinoplanes palleronii</name>
    <dbReference type="NCBI Taxonomy" id="113570"/>
    <lineage>
        <taxon>Bacteria</taxon>
        <taxon>Bacillati</taxon>
        <taxon>Actinomycetota</taxon>
        <taxon>Actinomycetes</taxon>
        <taxon>Micromonosporales</taxon>
        <taxon>Micromonosporaceae</taxon>
        <taxon>Actinoplanes</taxon>
    </lineage>
</organism>
<evidence type="ECO:0000313" key="2">
    <source>
        <dbReference type="EMBL" id="GIE65886.1"/>
    </source>
</evidence>
<dbReference type="Gene3D" id="3.30.1330.40">
    <property type="entry name" value="RutC-like"/>
    <property type="match status" value="1"/>
</dbReference>
<dbReference type="Proteomes" id="UP000624709">
    <property type="component" value="Unassembled WGS sequence"/>
</dbReference>
<evidence type="ECO:0008006" key="4">
    <source>
        <dbReference type="Google" id="ProtNLM"/>
    </source>
</evidence>
<proteinExistence type="inferred from homology"/>
<keyword evidence="3" id="KW-1185">Reference proteome</keyword>
<comment type="similarity">
    <text evidence="1">Belongs to the RutC family.</text>
</comment>